<accession>A0A8H5M5C1</accession>
<comment type="caution">
    <text evidence="2">The sequence shown here is derived from an EMBL/GenBank/DDBJ whole genome shotgun (WGS) entry which is preliminary data.</text>
</comment>
<sequence length="478" mass="54293">MFFVNRSASSSSKDKTHSRRRPGSISRQSRDSPETLISSIINGNEYAQSFPQSSQYRAGGVSSCGLAALNCTRIVFETEENGQNSVLKTILTPDTTNNILTVSDMWSGSSHLEVDDLLQLPLFSRSLNLIETQYSEVSTKQLLHLLRQLEDRNGIAAAVITRPPEIILCLKIPVYQMGSAIPLNLFVIFDSHPRPSHPDGAGWLFTTSINDTSHHLYSILAVDRRILNDPSMQWEAQLLNHFSGHIIAPPDKRGQHGGAFYDPEVQEVIWNTSFRILGLQAELAEMKNRKEVLEGINKRYEDEQDAVRRDREEARRRIQELEETNDILLRQIQPVEPHPPRSDISSMSHAAALRRQRDRHGHDDDCSSSQVRVPDRSSSSWKGKQREMDPDPDSSKFSQRAGPINFFNWDNKQKPEMDPDPDSYKFSQRTGPLNFFNWENKQKPDDKLAEQPNSSPKAQQCEPGRESNPSRTPTRTQI</sequence>
<keyword evidence="3" id="KW-1185">Reference proteome</keyword>
<feature type="compositionally biased region" description="Polar residues" evidence="1">
    <location>
        <begin position="367"/>
        <end position="382"/>
    </location>
</feature>
<reference evidence="2 3" key="1">
    <citation type="journal article" date="2020" name="ISME J.">
        <title>Uncovering the hidden diversity of litter-decomposition mechanisms in mushroom-forming fungi.</title>
        <authorList>
            <person name="Floudas D."/>
            <person name="Bentzer J."/>
            <person name="Ahren D."/>
            <person name="Johansson T."/>
            <person name="Persson P."/>
            <person name="Tunlid A."/>
        </authorList>
    </citation>
    <scope>NUCLEOTIDE SEQUENCE [LARGE SCALE GENOMIC DNA]</scope>
    <source>
        <strain evidence="2 3">CBS 406.79</strain>
    </source>
</reference>
<feature type="compositionally biased region" description="Low complexity" evidence="1">
    <location>
        <begin position="1"/>
        <end position="11"/>
    </location>
</feature>
<dbReference type="EMBL" id="JAACJN010000056">
    <property type="protein sequence ID" value="KAF5381815.1"/>
    <property type="molecule type" value="Genomic_DNA"/>
</dbReference>
<gene>
    <name evidence="2" type="ORF">D9757_008325</name>
</gene>
<dbReference type="AlphaFoldDB" id="A0A8H5M5C1"/>
<organism evidence="2 3">
    <name type="scientific">Collybiopsis confluens</name>
    <dbReference type="NCBI Taxonomy" id="2823264"/>
    <lineage>
        <taxon>Eukaryota</taxon>
        <taxon>Fungi</taxon>
        <taxon>Dikarya</taxon>
        <taxon>Basidiomycota</taxon>
        <taxon>Agaricomycotina</taxon>
        <taxon>Agaricomycetes</taxon>
        <taxon>Agaricomycetidae</taxon>
        <taxon>Agaricales</taxon>
        <taxon>Marasmiineae</taxon>
        <taxon>Omphalotaceae</taxon>
        <taxon>Collybiopsis</taxon>
    </lineage>
</organism>
<feature type="compositionally biased region" description="Polar residues" evidence="1">
    <location>
        <begin position="467"/>
        <end position="478"/>
    </location>
</feature>
<evidence type="ECO:0000256" key="1">
    <source>
        <dbReference type="SAM" id="MobiDB-lite"/>
    </source>
</evidence>
<feature type="region of interest" description="Disordered" evidence="1">
    <location>
        <begin position="1"/>
        <end position="34"/>
    </location>
</feature>
<proteinExistence type="predicted"/>
<dbReference type="Proteomes" id="UP000518752">
    <property type="component" value="Unassembled WGS sequence"/>
</dbReference>
<name>A0A8H5M5C1_9AGAR</name>
<protein>
    <submittedName>
        <fullName evidence="2">Uncharacterized protein</fullName>
    </submittedName>
</protein>
<feature type="compositionally biased region" description="Basic and acidic residues" evidence="1">
    <location>
        <begin position="440"/>
        <end position="449"/>
    </location>
</feature>
<dbReference type="OrthoDB" id="1431934at2759"/>
<evidence type="ECO:0000313" key="2">
    <source>
        <dbReference type="EMBL" id="KAF5381815.1"/>
    </source>
</evidence>
<feature type="region of interest" description="Disordered" evidence="1">
    <location>
        <begin position="328"/>
        <end position="478"/>
    </location>
</feature>
<evidence type="ECO:0000313" key="3">
    <source>
        <dbReference type="Proteomes" id="UP000518752"/>
    </source>
</evidence>